<organism evidence="10 11">
    <name type="scientific">Tortispora caseinolytica NRRL Y-17796</name>
    <dbReference type="NCBI Taxonomy" id="767744"/>
    <lineage>
        <taxon>Eukaryota</taxon>
        <taxon>Fungi</taxon>
        <taxon>Dikarya</taxon>
        <taxon>Ascomycota</taxon>
        <taxon>Saccharomycotina</taxon>
        <taxon>Trigonopsidomycetes</taxon>
        <taxon>Trigonopsidales</taxon>
        <taxon>Trigonopsidaceae</taxon>
        <taxon>Tortispora</taxon>
    </lineage>
</organism>
<keyword evidence="7" id="KW-0539">Nucleus</keyword>
<dbReference type="GO" id="GO:0045292">
    <property type="term" value="P:mRNA cis splicing, via spliceosome"/>
    <property type="evidence" value="ECO:0007669"/>
    <property type="project" value="EnsemblFungi"/>
</dbReference>
<dbReference type="OrthoDB" id="438939at2759"/>
<reference evidence="11" key="1">
    <citation type="submission" date="2016-02" db="EMBL/GenBank/DDBJ databases">
        <title>Comparative genomics of biotechnologically important yeasts.</title>
        <authorList>
            <consortium name="DOE Joint Genome Institute"/>
            <person name="Riley R."/>
            <person name="Haridas S."/>
            <person name="Wolfe K.H."/>
            <person name="Lopes M.R."/>
            <person name="Hittinger C.T."/>
            <person name="Goker M."/>
            <person name="Salamov A."/>
            <person name="Wisecaver J."/>
            <person name="Long T.M."/>
            <person name="Aerts A.L."/>
            <person name="Barry K."/>
            <person name="Choi C."/>
            <person name="Clum A."/>
            <person name="Coughlan A.Y."/>
            <person name="Deshpande S."/>
            <person name="Douglass A.P."/>
            <person name="Hanson S.J."/>
            <person name="Klenk H.-P."/>
            <person name="Labutti K."/>
            <person name="Lapidus A."/>
            <person name="Lindquist E."/>
            <person name="Lipzen A."/>
            <person name="Meier-Kolthoff J.P."/>
            <person name="Ohm R.A."/>
            <person name="Otillar R.P."/>
            <person name="Pangilinan J."/>
            <person name="Peng Y."/>
            <person name="Rokas A."/>
            <person name="Rosa C.A."/>
            <person name="Scheuner C."/>
            <person name="Sibirny A.A."/>
            <person name="Slot J.C."/>
            <person name="Stielow J.B."/>
            <person name="Sun H."/>
            <person name="Kurtzman C.P."/>
            <person name="Blackwell M."/>
            <person name="Jeffries T.W."/>
            <person name="Grigoriev I.V."/>
        </authorList>
    </citation>
    <scope>NUCLEOTIDE SEQUENCE [LARGE SCALE GENOMIC DNA]</scope>
    <source>
        <strain evidence="11">NRRL Y-17796</strain>
    </source>
</reference>
<dbReference type="InterPro" id="IPR054573">
    <property type="entry name" value="PP2A/SF3B1-like_HEAT"/>
</dbReference>
<evidence type="ECO:0000313" key="10">
    <source>
        <dbReference type="EMBL" id="ODV89574.1"/>
    </source>
</evidence>
<evidence type="ECO:0000256" key="8">
    <source>
        <dbReference type="SAM" id="MobiDB-lite"/>
    </source>
</evidence>
<dbReference type="InterPro" id="IPR011989">
    <property type="entry name" value="ARM-like"/>
</dbReference>
<proteinExistence type="inferred from homology"/>
<dbReference type="GO" id="GO:0140727">
    <property type="term" value="P:siRNA-mediated pericentric heterochromatin formation"/>
    <property type="evidence" value="ECO:0007669"/>
    <property type="project" value="EnsemblFungi"/>
</dbReference>
<dbReference type="PANTHER" id="PTHR12097">
    <property type="entry name" value="SPLICING FACTOR 3B, SUBUNIT 1-RELATED"/>
    <property type="match status" value="1"/>
</dbReference>
<feature type="region of interest" description="Disordered" evidence="8">
    <location>
        <begin position="1"/>
        <end position="47"/>
    </location>
</feature>
<keyword evidence="4" id="KW-0747">Spliceosome</keyword>
<dbReference type="GO" id="GO:0003729">
    <property type="term" value="F:mRNA binding"/>
    <property type="evidence" value="ECO:0007669"/>
    <property type="project" value="EnsemblFungi"/>
</dbReference>
<dbReference type="GO" id="GO:0005686">
    <property type="term" value="C:U2 snRNP"/>
    <property type="evidence" value="ECO:0007669"/>
    <property type="project" value="EnsemblFungi"/>
</dbReference>
<evidence type="ECO:0000259" key="9">
    <source>
        <dbReference type="Pfam" id="PF22646"/>
    </source>
</evidence>
<evidence type="ECO:0000256" key="2">
    <source>
        <dbReference type="ARBA" id="ARBA00005754"/>
    </source>
</evidence>
<evidence type="ECO:0000256" key="4">
    <source>
        <dbReference type="ARBA" id="ARBA00022728"/>
    </source>
</evidence>
<evidence type="ECO:0000256" key="1">
    <source>
        <dbReference type="ARBA" id="ARBA00004123"/>
    </source>
</evidence>
<dbReference type="FunFam" id="1.25.10.10:FF:000088">
    <property type="entry name" value="Splicing factor 3b, subunit 1"/>
    <property type="match status" value="1"/>
</dbReference>
<keyword evidence="6" id="KW-0508">mRNA splicing</keyword>
<dbReference type="InterPro" id="IPR016024">
    <property type="entry name" value="ARM-type_fold"/>
</dbReference>
<protein>
    <recommendedName>
        <fullName evidence="9">Phosphatase PP2A regulatory subunit A/Splicing factor 3B subunit 1-like HEAT repeat domain-containing protein</fullName>
    </recommendedName>
</protein>
<gene>
    <name evidence="10" type="ORF">CANCADRAFT_140918</name>
</gene>
<name>A0A1E4TCU6_9ASCO</name>
<keyword evidence="5" id="KW-0677">Repeat</keyword>
<comment type="subcellular location">
    <subcellularLocation>
        <location evidence="1">Nucleus</location>
    </subcellularLocation>
</comment>
<dbReference type="GO" id="GO:0000974">
    <property type="term" value="C:Prp19 complex"/>
    <property type="evidence" value="ECO:0007669"/>
    <property type="project" value="EnsemblFungi"/>
</dbReference>
<evidence type="ECO:0000256" key="3">
    <source>
        <dbReference type="ARBA" id="ARBA00022664"/>
    </source>
</evidence>
<evidence type="ECO:0000313" key="11">
    <source>
        <dbReference type="Proteomes" id="UP000095023"/>
    </source>
</evidence>
<dbReference type="Pfam" id="PF22646">
    <property type="entry name" value="PPP2R1A-like_HEAT"/>
    <property type="match status" value="1"/>
</dbReference>
<dbReference type="EMBL" id="KV453843">
    <property type="protein sequence ID" value="ODV89574.1"/>
    <property type="molecule type" value="Genomic_DNA"/>
</dbReference>
<comment type="similarity">
    <text evidence="2">Belongs to the SF3B1 family.</text>
</comment>
<dbReference type="Proteomes" id="UP000095023">
    <property type="component" value="Unassembled WGS sequence"/>
</dbReference>
<accession>A0A1E4TCU6</accession>
<evidence type="ECO:0000256" key="5">
    <source>
        <dbReference type="ARBA" id="ARBA00022737"/>
    </source>
</evidence>
<dbReference type="AlphaFoldDB" id="A0A1E4TCU6"/>
<evidence type="ECO:0000256" key="6">
    <source>
        <dbReference type="ARBA" id="ARBA00023187"/>
    </source>
</evidence>
<keyword evidence="11" id="KW-1185">Reference proteome</keyword>
<sequence>MTKESKKRRLEEPDDADKTPTGSPAAALLTPQEESNGNDGYFIPFDQIDKPLPEERELVPSDRPELGDLQYIRPEDKKHFSILFDSNKTNSQLSNSEARELRLAKLIIKVKNGSPSARKTAMRQLTDNARTFGPDSLFSLLLPLLTEPTVSEQERHLLVKLIGRILYKLDDLVRPYTHKILAVLQPLLLDNDQITRIEAREIVSTLSKAAGLPHMISTLRPDIDNDDPQVRDATAKTLAIVATSLGLDNVLPFIDAVCHSKRKWEARFTGLKTVREITVLVGVGILPYLSALVECAAFSMQDERTRLKVLAVDVLSSLAETASPYGIESFEPVLKPLWLGIRKHSGRPLTSFIRCVGNIVPLMDPEDADYYTKRVMNIVVREFSSPDEQMKLVVLKVLRQCVAAQGIENQYILSEILPPFFREFWTRRMALDARNRYAVIETTEALAQRVGVSAVIEHLVAALKNESEPFRRMAVQAMDKIITNQGGAEIPVRIDSLLIDGLLYAFQQQTIDDNVILNGFGTVATTLGTRMSPFVDEISSIILWRLDNASLTVRIQAADLIARLAAVIRECERFDILSKMGTVLYEQLGEEYPEILGSVINSLNSILLAVGIEEMAPPVSDLVPRITPILRNRHEKVQENSIKLIGNVANDGPESISAREWMRICFELLEMLKAPQRAIRRAANDTFGYIAQAIGPQDVLVALMNNLRVQERQLRICSAVAIGIVAETCAPFTVLPALMNEYRVPEIHVQNGVLKALSFMFEYIGDLSKDYVYAIAPLLEDALLNRDKVHRQTAATATKHLALGCIGLGCEDVMLHLLNLLIPNVFESSPHVIERILEGIDGVRACLGPGIIMDYTLAGLFHPARKVRTPYWSIYNSMYVQSADAMVPYYPEIEEISRPELLAFI</sequence>
<dbReference type="SUPFAM" id="SSF48371">
    <property type="entry name" value="ARM repeat"/>
    <property type="match status" value="1"/>
</dbReference>
<dbReference type="Gene3D" id="1.25.10.10">
    <property type="entry name" value="Leucine-rich Repeat Variant"/>
    <property type="match status" value="3"/>
</dbReference>
<dbReference type="GO" id="GO:0071004">
    <property type="term" value="C:U2-type prespliceosome"/>
    <property type="evidence" value="ECO:0007669"/>
    <property type="project" value="EnsemblFungi"/>
</dbReference>
<evidence type="ECO:0000256" key="7">
    <source>
        <dbReference type="ARBA" id="ARBA00023242"/>
    </source>
</evidence>
<dbReference type="InterPro" id="IPR038737">
    <property type="entry name" value="SF3b_su1-like"/>
</dbReference>
<dbReference type="GO" id="GO:0071014">
    <property type="term" value="C:post-mRNA release spliceosomal complex"/>
    <property type="evidence" value="ECO:0007669"/>
    <property type="project" value="EnsemblFungi"/>
</dbReference>
<keyword evidence="3" id="KW-0507">mRNA processing</keyword>
<feature type="domain" description="Phosphatase PP2A regulatory subunit A/Splicing factor 3B subunit 1-like HEAT repeat" evidence="9">
    <location>
        <begin position="693"/>
        <end position="769"/>
    </location>
</feature>
<dbReference type="GO" id="GO:0000245">
    <property type="term" value="P:spliceosomal complex assembly"/>
    <property type="evidence" value="ECO:0007669"/>
    <property type="project" value="EnsemblFungi"/>
</dbReference>